<evidence type="ECO:0000259" key="5">
    <source>
        <dbReference type="PROSITE" id="PS50977"/>
    </source>
</evidence>
<organism evidence="6 7">
    <name type="scientific">Palleronia pelagia</name>
    <dbReference type="NCBI Taxonomy" id="387096"/>
    <lineage>
        <taxon>Bacteria</taxon>
        <taxon>Pseudomonadati</taxon>
        <taxon>Pseudomonadota</taxon>
        <taxon>Alphaproteobacteria</taxon>
        <taxon>Rhodobacterales</taxon>
        <taxon>Roseobacteraceae</taxon>
        <taxon>Palleronia</taxon>
    </lineage>
</organism>
<sequence length="177" mass="18976">MGRPREFDSEKAIDAALDVFWREGYDGAGLADLLDAMGIQRGSLYKAYGSKKGLFLAALDRYREVYVAPGAVWLAEGPGSGLDRITQAMRSSPARNLGRGCFLCNAAAGPAADDPEITVTVNAQLDLLRTGFRAALAQDRTDAAPEAVATEADRLTREYMGRQVSARSAWETPTTSG</sequence>
<keyword evidence="1" id="KW-0805">Transcription regulation</keyword>
<protein>
    <submittedName>
        <fullName evidence="6">Transcriptional regulator, TetR family</fullName>
    </submittedName>
</protein>
<dbReference type="GO" id="GO:0003677">
    <property type="term" value="F:DNA binding"/>
    <property type="evidence" value="ECO:0007669"/>
    <property type="project" value="UniProtKB-UniRule"/>
</dbReference>
<dbReference type="InterPro" id="IPR001647">
    <property type="entry name" value="HTH_TetR"/>
</dbReference>
<dbReference type="PANTHER" id="PTHR47506:SF10">
    <property type="entry name" value="TRANSCRIPTIONAL REGULATORY PROTEIN"/>
    <property type="match status" value="1"/>
</dbReference>
<name>A0A1H8INU1_9RHOB</name>
<evidence type="ECO:0000256" key="2">
    <source>
        <dbReference type="ARBA" id="ARBA00023125"/>
    </source>
</evidence>
<keyword evidence="2 4" id="KW-0238">DNA-binding</keyword>
<proteinExistence type="predicted"/>
<dbReference type="PROSITE" id="PS50977">
    <property type="entry name" value="HTH_TETR_2"/>
    <property type="match status" value="1"/>
</dbReference>
<dbReference type="SUPFAM" id="SSF48498">
    <property type="entry name" value="Tetracyclin repressor-like, C-terminal domain"/>
    <property type="match status" value="1"/>
</dbReference>
<dbReference type="OrthoDB" id="9779746at2"/>
<dbReference type="SUPFAM" id="SSF46689">
    <property type="entry name" value="Homeodomain-like"/>
    <property type="match status" value="1"/>
</dbReference>
<keyword evidence="7" id="KW-1185">Reference proteome</keyword>
<evidence type="ECO:0000313" key="7">
    <source>
        <dbReference type="Proteomes" id="UP000199372"/>
    </source>
</evidence>
<dbReference type="AlphaFoldDB" id="A0A1H8INU1"/>
<evidence type="ECO:0000256" key="3">
    <source>
        <dbReference type="ARBA" id="ARBA00023163"/>
    </source>
</evidence>
<gene>
    <name evidence="6" type="ORF">SAMN04488011_105296</name>
</gene>
<evidence type="ECO:0000256" key="4">
    <source>
        <dbReference type="PROSITE-ProRule" id="PRU00335"/>
    </source>
</evidence>
<dbReference type="InterPro" id="IPR009057">
    <property type="entry name" value="Homeodomain-like_sf"/>
</dbReference>
<evidence type="ECO:0000313" key="6">
    <source>
        <dbReference type="EMBL" id="SEN70062.1"/>
    </source>
</evidence>
<feature type="DNA-binding region" description="H-T-H motif" evidence="4">
    <location>
        <begin position="29"/>
        <end position="48"/>
    </location>
</feature>
<reference evidence="7" key="1">
    <citation type="submission" date="2016-10" db="EMBL/GenBank/DDBJ databases">
        <authorList>
            <person name="Varghese N."/>
            <person name="Submissions S."/>
        </authorList>
    </citation>
    <scope>NUCLEOTIDE SEQUENCE [LARGE SCALE GENOMIC DNA]</scope>
    <source>
        <strain evidence="7">DSM 26893</strain>
    </source>
</reference>
<dbReference type="PRINTS" id="PR00455">
    <property type="entry name" value="HTHTETR"/>
</dbReference>
<keyword evidence="3" id="KW-0804">Transcription</keyword>
<dbReference type="Gene3D" id="1.10.357.10">
    <property type="entry name" value="Tetracycline Repressor, domain 2"/>
    <property type="match status" value="1"/>
</dbReference>
<dbReference type="EMBL" id="FOCM01000005">
    <property type="protein sequence ID" value="SEN70062.1"/>
    <property type="molecule type" value="Genomic_DNA"/>
</dbReference>
<dbReference type="Proteomes" id="UP000199372">
    <property type="component" value="Unassembled WGS sequence"/>
</dbReference>
<accession>A0A1H8INU1</accession>
<evidence type="ECO:0000256" key="1">
    <source>
        <dbReference type="ARBA" id="ARBA00023015"/>
    </source>
</evidence>
<dbReference type="PANTHER" id="PTHR47506">
    <property type="entry name" value="TRANSCRIPTIONAL REGULATORY PROTEIN"/>
    <property type="match status" value="1"/>
</dbReference>
<dbReference type="Pfam" id="PF00440">
    <property type="entry name" value="TetR_N"/>
    <property type="match status" value="1"/>
</dbReference>
<feature type="domain" description="HTH tetR-type" evidence="5">
    <location>
        <begin position="6"/>
        <end position="66"/>
    </location>
</feature>
<dbReference type="InterPro" id="IPR036271">
    <property type="entry name" value="Tet_transcr_reg_TetR-rel_C_sf"/>
</dbReference>
<dbReference type="RefSeq" id="WP_091845859.1">
    <property type="nucleotide sequence ID" value="NZ_FOCM01000005.1"/>
</dbReference>